<evidence type="ECO:0000256" key="1">
    <source>
        <dbReference type="SAM" id="MobiDB-lite"/>
    </source>
</evidence>
<feature type="region of interest" description="Disordered" evidence="1">
    <location>
        <begin position="99"/>
        <end position="223"/>
    </location>
</feature>
<accession>A0A366F9M6</accession>
<name>A0A366F9M6_9HYPH</name>
<feature type="compositionally biased region" description="Basic and acidic residues" evidence="1">
    <location>
        <begin position="107"/>
        <end position="117"/>
    </location>
</feature>
<reference evidence="2 3" key="1">
    <citation type="submission" date="2018-06" db="EMBL/GenBank/DDBJ databases">
        <title>Genomic Encyclopedia of Type Strains, Phase IV (KMG-IV): sequencing the most valuable type-strain genomes for metagenomic binning, comparative biology and taxonomic classification.</title>
        <authorList>
            <person name="Goeker M."/>
        </authorList>
    </citation>
    <scope>NUCLEOTIDE SEQUENCE [LARGE SCALE GENOMIC DNA]</scope>
    <source>
        <strain evidence="2 3">DSM 24875</strain>
    </source>
</reference>
<feature type="compositionally biased region" description="Basic residues" evidence="1">
    <location>
        <begin position="48"/>
        <end position="65"/>
    </location>
</feature>
<dbReference type="AlphaFoldDB" id="A0A366F9M6"/>
<feature type="compositionally biased region" description="Basic and acidic residues" evidence="1">
    <location>
        <begin position="259"/>
        <end position="268"/>
    </location>
</feature>
<feature type="compositionally biased region" description="Pro residues" evidence="1">
    <location>
        <begin position="246"/>
        <end position="256"/>
    </location>
</feature>
<feature type="region of interest" description="Disordered" evidence="1">
    <location>
        <begin position="281"/>
        <end position="333"/>
    </location>
</feature>
<evidence type="ECO:0000313" key="3">
    <source>
        <dbReference type="Proteomes" id="UP000253529"/>
    </source>
</evidence>
<feature type="compositionally biased region" description="Basic residues" evidence="1">
    <location>
        <begin position="1"/>
        <end position="11"/>
    </location>
</feature>
<feature type="compositionally biased region" description="Basic residues" evidence="1">
    <location>
        <begin position="201"/>
        <end position="217"/>
    </location>
</feature>
<feature type="compositionally biased region" description="Basic and acidic residues" evidence="1">
    <location>
        <begin position="281"/>
        <end position="290"/>
    </location>
</feature>
<dbReference type="EMBL" id="QNRK01000016">
    <property type="protein sequence ID" value="RBP11308.1"/>
    <property type="molecule type" value="Genomic_DNA"/>
</dbReference>
<gene>
    <name evidence="2" type="ORF">DFR50_1162</name>
</gene>
<comment type="caution">
    <text evidence="2">The sequence shown here is derived from an EMBL/GenBank/DDBJ whole genome shotgun (WGS) entry which is preliminary data.</text>
</comment>
<feature type="region of interest" description="Disordered" evidence="1">
    <location>
        <begin position="1"/>
        <end position="78"/>
    </location>
</feature>
<evidence type="ECO:0000313" key="2">
    <source>
        <dbReference type="EMBL" id="RBP11308.1"/>
    </source>
</evidence>
<organism evidence="2 3">
    <name type="scientific">Roseiarcus fermentans</name>
    <dbReference type="NCBI Taxonomy" id="1473586"/>
    <lineage>
        <taxon>Bacteria</taxon>
        <taxon>Pseudomonadati</taxon>
        <taxon>Pseudomonadota</taxon>
        <taxon>Alphaproteobacteria</taxon>
        <taxon>Hyphomicrobiales</taxon>
        <taxon>Roseiarcaceae</taxon>
        <taxon>Roseiarcus</taxon>
    </lineage>
</organism>
<feature type="compositionally biased region" description="Basic and acidic residues" evidence="1">
    <location>
        <begin position="173"/>
        <end position="184"/>
    </location>
</feature>
<feature type="compositionally biased region" description="Basic and acidic residues" evidence="1">
    <location>
        <begin position="13"/>
        <end position="33"/>
    </location>
</feature>
<feature type="compositionally biased region" description="Basic residues" evidence="1">
    <location>
        <begin position="323"/>
        <end position="333"/>
    </location>
</feature>
<feature type="region of interest" description="Disordered" evidence="1">
    <location>
        <begin position="246"/>
        <end position="268"/>
    </location>
</feature>
<keyword evidence="3" id="KW-1185">Reference proteome</keyword>
<sequence length="333" mass="36270">MRNPPIRRLRLPRFAEKEGAHHEARGDRGEAQARGRKRTETIPPPPGRAKRARPFSAKRGRRPKGRVGGPPARRWLHDRRRLPAAVGVLLSAPHPALRATFPGRAGEGARAHDERGAGRSAPPFSAKRGRWPKAGWGVESSTPLGEGSRRRMCNPPSVASDDTFPTSRRRGGARHEARGDRGEAQARGLKRTETNPLPPGRAKRARPFSAKRPRRPKAGWAVRRRDAGCTTVAVYPPPSASCFPHPIRPFGPPSPAEPGKGRALTDERGALCAPLLREAGKVAEGPDGRSAEATLVARPPPFTRRRRRPAFRTPSGPSGHLPRPSRGRGARSR</sequence>
<protein>
    <submittedName>
        <fullName evidence="2">Uncharacterized protein</fullName>
    </submittedName>
</protein>
<proteinExistence type="predicted"/>
<dbReference type="Proteomes" id="UP000253529">
    <property type="component" value="Unassembled WGS sequence"/>
</dbReference>